<reference evidence="2 3" key="1">
    <citation type="submission" date="2022-07" db="EMBL/GenBank/DDBJ databases">
        <title>Methylomonas rivi sp. nov., Methylomonas rosea sp. nov., Methylomonas aureus sp. nov. and Methylomonas subterranea sp. nov., four novel methanotrophs isolated from a freshwater creek and the deep terrestrial subsurface.</title>
        <authorList>
            <person name="Abin C."/>
            <person name="Sankaranarayanan K."/>
            <person name="Garner C."/>
            <person name="Sindelar R."/>
            <person name="Kotary K."/>
            <person name="Garner R."/>
            <person name="Barclay S."/>
            <person name="Lawson P."/>
            <person name="Krumholz L."/>
        </authorList>
    </citation>
    <scope>NUCLEOTIDE SEQUENCE [LARGE SCALE GENOMIC DNA]</scope>
    <source>
        <strain evidence="2 3">SURF-2</strain>
    </source>
</reference>
<dbReference type="InterPro" id="IPR009875">
    <property type="entry name" value="PilZ_domain"/>
</dbReference>
<dbReference type="Pfam" id="PF07238">
    <property type="entry name" value="PilZ"/>
    <property type="match status" value="1"/>
</dbReference>
<evidence type="ECO:0000313" key="2">
    <source>
        <dbReference type="EMBL" id="MCQ8103013.1"/>
    </source>
</evidence>
<protein>
    <submittedName>
        <fullName evidence="2">PilZ domain-containing protein</fullName>
    </submittedName>
</protein>
<feature type="domain" description="PilZ" evidence="1">
    <location>
        <begin position="100"/>
        <end position="181"/>
    </location>
</feature>
<proteinExistence type="predicted"/>
<dbReference type="RefSeq" id="WP_256600662.1">
    <property type="nucleotide sequence ID" value="NZ_JANIBJ010000003.1"/>
</dbReference>
<keyword evidence="3" id="KW-1185">Reference proteome</keyword>
<name>A0ABT1TC33_9GAMM</name>
<organism evidence="2 3">
    <name type="scientific">Methylomonas subterranea</name>
    <dbReference type="NCBI Taxonomy" id="2952225"/>
    <lineage>
        <taxon>Bacteria</taxon>
        <taxon>Pseudomonadati</taxon>
        <taxon>Pseudomonadota</taxon>
        <taxon>Gammaproteobacteria</taxon>
        <taxon>Methylococcales</taxon>
        <taxon>Methylococcaceae</taxon>
        <taxon>Methylomonas</taxon>
    </lineage>
</organism>
<evidence type="ECO:0000259" key="1">
    <source>
        <dbReference type="Pfam" id="PF07238"/>
    </source>
</evidence>
<sequence>MLNATAERRRFFRINDKVSLSYRQIDEATASLGLQSTGLISSEFSLSATLDVLSQEAQRVMARLEKQSPELLELFRILDAKVTAVAQATMFIGSNVNADDCRVVNLSASGFAFDQAEPLGIGQNLAIEIYLPTSLALILVYGRVVSCRASDTQAGEPEQYTVSVDFTHVREEDQELLIKHVVRAQWQQLRENKAKPEF</sequence>
<dbReference type="Proteomes" id="UP001524499">
    <property type="component" value="Unassembled WGS sequence"/>
</dbReference>
<gene>
    <name evidence="2" type="ORF">NP590_02745</name>
</gene>
<dbReference type="Gene3D" id="2.40.10.220">
    <property type="entry name" value="predicted glycosyltransferase like domains"/>
    <property type="match status" value="1"/>
</dbReference>
<dbReference type="SUPFAM" id="SSF141371">
    <property type="entry name" value="PilZ domain-like"/>
    <property type="match status" value="1"/>
</dbReference>
<comment type="caution">
    <text evidence="2">The sequence shown here is derived from an EMBL/GenBank/DDBJ whole genome shotgun (WGS) entry which is preliminary data.</text>
</comment>
<evidence type="ECO:0000313" key="3">
    <source>
        <dbReference type="Proteomes" id="UP001524499"/>
    </source>
</evidence>
<dbReference type="EMBL" id="JANIBJ010000003">
    <property type="protein sequence ID" value="MCQ8103013.1"/>
    <property type="molecule type" value="Genomic_DNA"/>
</dbReference>
<accession>A0ABT1TC33</accession>